<keyword evidence="3" id="KW-1185">Reference proteome</keyword>
<reference evidence="2" key="1">
    <citation type="submission" date="2022-09" db="EMBL/GenBank/DDBJ databases">
        <title>Aureispira anguillicida sp. nov., isolated from Leptocephalus of Japanese eel Anguilla japonica.</title>
        <authorList>
            <person name="Yuasa K."/>
            <person name="Mekata T."/>
            <person name="Ikunari K."/>
        </authorList>
    </citation>
    <scope>NUCLEOTIDE SEQUENCE</scope>
    <source>
        <strain evidence="2">EL160426</strain>
    </source>
</reference>
<evidence type="ECO:0000313" key="2">
    <source>
        <dbReference type="EMBL" id="BDS09706.1"/>
    </source>
</evidence>
<dbReference type="Proteomes" id="UP001060919">
    <property type="component" value="Chromosome"/>
</dbReference>
<dbReference type="KEGG" id="aup:AsAng_0004100"/>
<sequence length="354" mass="39947">MKKRMLFGFLCSLLMGSDLVAQDYLAMARPKDSKEWGYIDEKGKMVIKAQYRTCFPFNEEGYAVVNENRKFMFIDTKGKELKTGYKKFYLKEFSFGFGAGTVLAFNDGLAPIRERKGWGFLNKEGKLAIEMKYDNVSGFKDGLAFAIIKNKFFILDPSGKETAVNVKDIVEIKRPSEGMVAYRAKNKLMGFVNGEGEAVIKAKYIAVGRFVAGVAWARNTDDQFGYIDKKGNWVIKPQFDAVKNFDPVAGLARVKDKDGWGYINKDGKKLKLNIETEVYGDFVDGLAKGRKDKKFGFFGPDGNWVIKPQLQGVGKVSSGFIPAKENDLWGFIDMKGKWVIEPQFEGIRKMVKVN</sequence>
<feature type="chain" id="PRO_5037908144" evidence="1">
    <location>
        <begin position="22"/>
        <end position="354"/>
    </location>
</feature>
<protein>
    <submittedName>
        <fullName evidence="2">WG repeat-containing protein</fullName>
    </submittedName>
</protein>
<dbReference type="SUPFAM" id="SSF69360">
    <property type="entry name" value="Cell wall binding repeat"/>
    <property type="match status" value="1"/>
</dbReference>
<dbReference type="Pfam" id="PF14903">
    <property type="entry name" value="WG_beta_rep"/>
    <property type="match status" value="5"/>
</dbReference>
<keyword evidence="1" id="KW-0732">Signal</keyword>
<evidence type="ECO:0000313" key="3">
    <source>
        <dbReference type="Proteomes" id="UP001060919"/>
    </source>
</evidence>
<dbReference type="PANTHER" id="PTHR37841">
    <property type="entry name" value="GLR2918 PROTEIN"/>
    <property type="match status" value="1"/>
</dbReference>
<proteinExistence type="predicted"/>
<dbReference type="RefSeq" id="WP_264791072.1">
    <property type="nucleotide sequence ID" value="NZ_AP026867.1"/>
</dbReference>
<name>A0A915YAU8_9BACT</name>
<accession>A0A915YAU8</accession>
<dbReference type="PANTHER" id="PTHR37841:SF1">
    <property type="entry name" value="DUF3298 DOMAIN-CONTAINING PROTEIN"/>
    <property type="match status" value="1"/>
</dbReference>
<gene>
    <name evidence="2" type="ORF">AsAng_0004100</name>
</gene>
<dbReference type="EMBL" id="AP026867">
    <property type="protein sequence ID" value="BDS09706.1"/>
    <property type="molecule type" value="Genomic_DNA"/>
</dbReference>
<dbReference type="InterPro" id="IPR032774">
    <property type="entry name" value="WG_beta_rep"/>
</dbReference>
<evidence type="ECO:0000256" key="1">
    <source>
        <dbReference type="SAM" id="SignalP"/>
    </source>
</evidence>
<feature type="signal peptide" evidence="1">
    <location>
        <begin position="1"/>
        <end position="21"/>
    </location>
</feature>
<organism evidence="2 3">
    <name type="scientific">Aureispira anguillae</name>
    <dbReference type="NCBI Taxonomy" id="2864201"/>
    <lineage>
        <taxon>Bacteria</taxon>
        <taxon>Pseudomonadati</taxon>
        <taxon>Bacteroidota</taxon>
        <taxon>Saprospiria</taxon>
        <taxon>Saprospirales</taxon>
        <taxon>Saprospiraceae</taxon>
        <taxon>Aureispira</taxon>
    </lineage>
</organism>
<dbReference type="AlphaFoldDB" id="A0A915YAU8"/>